<evidence type="ECO:0000313" key="2">
    <source>
        <dbReference type="Proteomes" id="UP000238479"/>
    </source>
</evidence>
<reference evidence="1 2" key="1">
    <citation type="journal article" date="2018" name="Nat. Genet.">
        <title>The Rosa genome provides new insights in the design of modern roses.</title>
        <authorList>
            <person name="Bendahmane M."/>
        </authorList>
    </citation>
    <scope>NUCLEOTIDE SEQUENCE [LARGE SCALE GENOMIC DNA]</scope>
    <source>
        <strain evidence="2">cv. Old Blush</strain>
    </source>
</reference>
<accession>A0A2P6SAW7</accession>
<proteinExistence type="predicted"/>
<dbReference type="Gramene" id="PRQ55838">
    <property type="protein sequence ID" value="PRQ55838"/>
    <property type="gene ID" value="RchiOBHm_Chr1g0329031"/>
</dbReference>
<dbReference type="AlphaFoldDB" id="A0A2P6SAW7"/>
<organism evidence="1 2">
    <name type="scientific">Rosa chinensis</name>
    <name type="common">China rose</name>
    <dbReference type="NCBI Taxonomy" id="74649"/>
    <lineage>
        <taxon>Eukaryota</taxon>
        <taxon>Viridiplantae</taxon>
        <taxon>Streptophyta</taxon>
        <taxon>Embryophyta</taxon>
        <taxon>Tracheophyta</taxon>
        <taxon>Spermatophyta</taxon>
        <taxon>Magnoliopsida</taxon>
        <taxon>eudicotyledons</taxon>
        <taxon>Gunneridae</taxon>
        <taxon>Pentapetalae</taxon>
        <taxon>rosids</taxon>
        <taxon>fabids</taxon>
        <taxon>Rosales</taxon>
        <taxon>Rosaceae</taxon>
        <taxon>Rosoideae</taxon>
        <taxon>Rosoideae incertae sedis</taxon>
        <taxon>Rosa</taxon>
    </lineage>
</organism>
<protein>
    <submittedName>
        <fullName evidence="1">Uncharacterized protein</fullName>
    </submittedName>
</protein>
<evidence type="ECO:0000313" key="1">
    <source>
        <dbReference type="EMBL" id="PRQ55838.1"/>
    </source>
</evidence>
<sequence length="69" mass="7801">MLPSVSSFFYDHRMLLSSVGFSLPPFCPLSYRHHLLRHGRSTASLQPHMDIVCCGICDFSNWLEELGGC</sequence>
<name>A0A2P6SAW7_ROSCH</name>
<comment type="caution">
    <text evidence="1">The sequence shown here is derived from an EMBL/GenBank/DDBJ whole genome shotgun (WGS) entry which is preliminary data.</text>
</comment>
<dbReference type="Proteomes" id="UP000238479">
    <property type="component" value="Chromosome 1"/>
</dbReference>
<gene>
    <name evidence="1" type="ORF">RchiOBHm_Chr1g0329031</name>
</gene>
<dbReference type="EMBL" id="PDCK01000039">
    <property type="protein sequence ID" value="PRQ55838.1"/>
    <property type="molecule type" value="Genomic_DNA"/>
</dbReference>
<keyword evidence="2" id="KW-1185">Reference proteome</keyword>